<proteinExistence type="predicted"/>
<evidence type="ECO:0000313" key="4">
    <source>
        <dbReference type="Proteomes" id="UP001610063"/>
    </source>
</evidence>
<dbReference type="EMBL" id="JBIPKE010000004">
    <property type="protein sequence ID" value="MFH6981826.1"/>
    <property type="molecule type" value="Genomic_DNA"/>
</dbReference>
<evidence type="ECO:0000313" key="3">
    <source>
        <dbReference type="EMBL" id="MFH6981826.1"/>
    </source>
</evidence>
<dbReference type="Gene3D" id="3.30.565.40">
    <property type="entry name" value="Fervidobacterium nodosum Rt17-B1 like"/>
    <property type="match status" value="1"/>
</dbReference>
<feature type="domain" description="DUF3298" evidence="1">
    <location>
        <begin position="201"/>
        <end position="272"/>
    </location>
</feature>
<accession>A0ABW7N279</accession>
<sequence length="283" mass="31995">MKIYFLPEFYSLILPKTRSISLFALLLGSIVSCDTTKKQTETPAEVTEYKPISYDFEIQTVQKKSANCAPEACSEVSISYPVFAAGHDTHASINSLLTEEINRTLSDYIMEAEGTEDTDELCKMFIASYQDFKENFPESITPWYIRLEVAVGKTDRNFISLVINHSSYTGGVHPNSSVSYLNIAADGEKIEELRYFVNSTSKLQDLAEKEFRKQYNIAPEEQLSDKGFLFDDDQFSLSEDFGVSKSGIVFYYNADEISSNAQNPIILTIPFKDLTGLYKHKMP</sequence>
<feature type="domain" description="Deacetylase PdaC" evidence="2">
    <location>
        <begin position="71"/>
        <end position="176"/>
    </location>
</feature>
<comment type="caution">
    <text evidence="3">The sequence shown here is derived from an EMBL/GenBank/DDBJ whole genome shotgun (WGS) entry which is preliminary data.</text>
</comment>
<dbReference type="Proteomes" id="UP001610063">
    <property type="component" value="Unassembled WGS sequence"/>
</dbReference>
<dbReference type="PROSITE" id="PS51257">
    <property type="entry name" value="PROKAR_LIPOPROTEIN"/>
    <property type="match status" value="1"/>
</dbReference>
<evidence type="ECO:0000259" key="1">
    <source>
        <dbReference type="Pfam" id="PF11738"/>
    </source>
</evidence>
<dbReference type="InterPro" id="IPR021729">
    <property type="entry name" value="DUF3298"/>
</dbReference>
<keyword evidence="4" id="KW-1185">Reference proteome</keyword>
<dbReference type="InterPro" id="IPR025303">
    <property type="entry name" value="PdaC"/>
</dbReference>
<evidence type="ECO:0000259" key="2">
    <source>
        <dbReference type="Pfam" id="PF13739"/>
    </source>
</evidence>
<dbReference type="Gene3D" id="3.90.640.20">
    <property type="entry name" value="Heat-shock cognate protein, ATPase"/>
    <property type="match status" value="1"/>
</dbReference>
<dbReference type="InterPro" id="IPR037126">
    <property type="entry name" value="PdaC/RsiV-like_sf"/>
</dbReference>
<reference evidence="3 4" key="1">
    <citation type="journal article" date="2013" name="Int. J. Syst. Evol. Microbiol.">
        <title>Marinoscillum luteum sp. nov., isolated from marine sediment.</title>
        <authorList>
            <person name="Cha I.T."/>
            <person name="Park S.J."/>
            <person name="Kim S.J."/>
            <person name="Kim J.G."/>
            <person name="Jung M.Y."/>
            <person name="Shin K.S."/>
            <person name="Kwon K.K."/>
            <person name="Yang S.H."/>
            <person name="Seo Y.S."/>
            <person name="Rhee S.K."/>
        </authorList>
    </citation>
    <scope>NUCLEOTIDE SEQUENCE [LARGE SCALE GENOMIC DNA]</scope>
    <source>
        <strain evidence="3 4">KCTC 23939</strain>
    </source>
</reference>
<protein>
    <submittedName>
        <fullName evidence="3">PdaC/SigV domain-containing protein</fullName>
    </submittedName>
</protein>
<gene>
    <name evidence="3" type="ORF">ACHKAR_00175</name>
</gene>
<dbReference type="Pfam" id="PF13739">
    <property type="entry name" value="PdaC"/>
    <property type="match status" value="1"/>
</dbReference>
<dbReference type="RefSeq" id="WP_395415677.1">
    <property type="nucleotide sequence ID" value="NZ_JBIPKE010000004.1"/>
</dbReference>
<organism evidence="3 4">
    <name type="scientific">Marinoscillum luteum</name>
    <dbReference type="NCBI Taxonomy" id="861051"/>
    <lineage>
        <taxon>Bacteria</taxon>
        <taxon>Pseudomonadati</taxon>
        <taxon>Bacteroidota</taxon>
        <taxon>Cytophagia</taxon>
        <taxon>Cytophagales</taxon>
        <taxon>Reichenbachiellaceae</taxon>
        <taxon>Marinoscillum</taxon>
    </lineage>
</organism>
<dbReference type="Pfam" id="PF11738">
    <property type="entry name" value="DUF3298"/>
    <property type="match status" value="1"/>
</dbReference>
<name>A0ABW7N279_9BACT</name>